<accession>A0A916JZ58</accession>
<name>A0A916JZ58_9BACL</name>
<dbReference type="RefSeq" id="WP_218090986.1">
    <property type="nucleotide sequence ID" value="NZ_CAJVAS010000003.1"/>
</dbReference>
<gene>
    <name evidence="2" type="ORF">PAESOLCIP111_01177</name>
</gene>
<dbReference type="PANTHER" id="PTHR12110">
    <property type="entry name" value="HYDROXYPYRUVATE ISOMERASE"/>
    <property type="match status" value="1"/>
</dbReference>
<evidence type="ECO:0000313" key="2">
    <source>
        <dbReference type="EMBL" id="CAG7609509.1"/>
    </source>
</evidence>
<keyword evidence="3" id="KW-1185">Reference proteome</keyword>
<reference evidence="2" key="1">
    <citation type="submission" date="2021-06" db="EMBL/GenBank/DDBJ databases">
        <authorList>
            <person name="Criscuolo A."/>
        </authorList>
    </citation>
    <scope>NUCLEOTIDE SEQUENCE</scope>
    <source>
        <strain evidence="2">CIP111600</strain>
    </source>
</reference>
<proteinExistence type="predicted"/>
<evidence type="ECO:0000259" key="1">
    <source>
        <dbReference type="Pfam" id="PF01261"/>
    </source>
</evidence>
<organism evidence="2 3">
    <name type="scientific">Paenibacillus solanacearum</name>
    <dbReference type="NCBI Taxonomy" id="2048548"/>
    <lineage>
        <taxon>Bacteria</taxon>
        <taxon>Bacillati</taxon>
        <taxon>Bacillota</taxon>
        <taxon>Bacilli</taxon>
        <taxon>Bacillales</taxon>
        <taxon>Paenibacillaceae</taxon>
        <taxon>Paenibacillus</taxon>
    </lineage>
</organism>
<protein>
    <recommendedName>
        <fullName evidence="1">Xylose isomerase-like TIM barrel domain-containing protein</fullName>
    </recommendedName>
</protein>
<sequence length="273" mass="31040">MSSYKLCINTGLGFDLPMAERLALVKKAGFDGFFSEWRPGAPVAEWAARAKELGLIYQSIHAPFNNVDKIWEEGPDGEAFLKVLMDCVQDCADHQVPLAIVHAIIGFDKHTPSDLGIERFERLCRFADDRNVYLGFENTEGEEYLAKIMTELKGHPSTRFCWDTGHEMCYNRSKDMMALYGDQLIGTHFNDNLGITGSEITWHDDSHLLPFDGVANWQGIMDRLRRHQFKGPLTFELTRTNKPGRNTHDPYAAWDYGTFVNQAYDRAVRVAAL</sequence>
<dbReference type="Pfam" id="PF01261">
    <property type="entry name" value="AP_endonuc_2"/>
    <property type="match status" value="1"/>
</dbReference>
<dbReference type="Proteomes" id="UP000693672">
    <property type="component" value="Unassembled WGS sequence"/>
</dbReference>
<dbReference type="InterPro" id="IPR050312">
    <property type="entry name" value="IolE/XylAMocC-like"/>
</dbReference>
<dbReference type="AlphaFoldDB" id="A0A916JZ58"/>
<evidence type="ECO:0000313" key="3">
    <source>
        <dbReference type="Proteomes" id="UP000693672"/>
    </source>
</evidence>
<dbReference type="EMBL" id="CAJVAS010000003">
    <property type="protein sequence ID" value="CAG7609509.1"/>
    <property type="molecule type" value="Genomic_DNA"/>
</dbReference>
<feature type="domain" description="Xylose isomerase-like TIM barrel" evidence="1">
    <location>
        <begin position="22"/>
        <end position="241"/>
    </location>
</feature>
<dbReference type="InterPro" id="IPR013022">
    <property type="entry name" value="Xyl_isomerase-like_TIM-brl"/>
</dbReference>
<comment type="caution">
    <text evidence="2">The sequence shown here is derived from an EMBL/GenBank/DDBJ whole genome shotgun (WGS) entry which is preliminary data.</text>
</comment>